<keyword evidence="1" id="KW-0175">Coiled coil</keyword>
<evidence type="ECO:0000313" key="2">
    <source>
        <dbReference type="EMBL" id="GFC99953.1"/>
    </source>
</evidence>
<feature type="non-terminal residue" evidence="2">
    <location>
        <position position="1"/>
    </location>
</feature>
<feature type="coiled-coil region" evidence="1">
    <location>
        <begin position="82"/>
        <end position="113"/>
    </location>
</feature>
<organism evidence="2">
    <name type="scientific">Tanacetum cinerariifolium</name>
    <name type="common">Dalmatian daisy</name>
    <name type="synonym">Chrysanthemum cinerariifolium</name>
    <dbReference type="NCBI Taxonomy" id="118510"/>
    <lineage>
        <taxon>Eukaryota</taxon>
        <taxon>Viridiplantae</taxon>
        <taxon>Streptophyta</taxon>
        <taxon>Embryophyta</taxon>
        <taxon>Tracheophyta</taxon>
        <taxon>Spermatophyta</taxon>
        <taxon>Magnoliopsida</taxon>
        <taxon>eudicotyledons</taxon>
        <taxon>Gunneridae</taxon>
        <taxon>Pentapetalae</taxon>
        <taxon>asterids</taxon>
        <taxon>campanulids</taxon>
        <taxon>Asterales</taxon>
        <taxon>Asteraceae</taxon>
        <taxon>Asteroideae</taxon>
        <taxon>Anthemideae</taxon>
        <taxon>Anthemidinae</taxon>
        <taxon>Tanacetum</taxon>
    </lineage>
</organism>
<accession>A0A699ST35</accession>
<comment type="caution">
    <text evidence="2">The sequence shown here is derived from an EMBL/GenBank/DDBJ whole genome shotgun (WGS) entry which is preliminary data.</text>
</comment>
<reference evidence="2" key="1">
    <citation type="journal article" date="2019" name="Sci. Rep.">
        <title>Draft genome of Tanacetum cinerariifolium, the natural source of mosquito coil.</title>
        <authorList>
            <person name="Yamashiro T."/>
            <person name="Shiraishi A."/>
            <person name="Satake H."/>
            <person name="Nakayama K."/>
        </authorList>
    </citation>
    <scope>NUCLEOTIDE SEQUENCE</scope>
</reference>
<dbReference type="AlphaFoldDB" id="A0A699ST35"/>
<dbReference type="EMBL" id="BKCJ011181782">
    <property type="protein sequence ID" value="GFC99953.1"/>
    <property type="molecule type" value="Genomic_DNA"/>
</dbReference>
<evidence type="ECO:0000256" key="1">
    <source>
        <dbReference type="SAM" id="Coils"/>
    </source>
</evidence>
<feature type="non-terminal residue" evidence="2">
    <location>
        <position position="173"/>
    </location>
</feature>
<proteinExistence type="predicted"/>
<protein>
    <submittedName>
        <fullName evidence="2">Uncharacterized protein</fullName>
    </submittedName>
</protein>
<name>A0A699ST35_TANCI</name>
<gene>
    <name evidence="2" type="ORF">Tci_871923</name>
</gene>
<sequence length="173" mass="19807">RIQEEEDAEELYRDVNINQGKGLQVTQNVEYTHVILTPVNPDDPQESSSMSSFQTNQFADAVSAIPGIVHQYMDQQMKEAVREAVQIQTDRLQDSLQRENDEFLRNIDENMKKVLKELVKNQVKEQVSRILPRIEESMNATLEAKVLTQSSHSSRTSYAIAADLSEMELKKIL</sequence>